<proteinExistence type="predicted"/>
<organism evidence="2 3">
    <name type="scientific">Petrolisthes manimaculis</name>
    <dbReference type="NCBI Taxonomy" id="1843537"/>
    <lineage>
        <taxon>Eukaryota</taxon>
        <taxon>Metazoa</taxon>
        <taxon>Ecdysozoa</taxon>
        <taxon>Arthropoda</taxon>
        <taxon>Crustacea</taxon>
        <taxon>Multicrustacea</taxon>
        <taxon>Malacostraca</taxon>
        <taxon>Eumalacostraca</taxon>
        <taxon>Eucarida</taxon>
        <taxon>Decapoda</taxon>
        <taxon>Pleocyemata</taxon>
        <taxon>Anomura</taxon>
        <taxon>Galatheoidea</taxon>
        <taxon>Porcellanidae</taxon>
        <taxon>Petrolisthes</taxon>
    </lineage>
</organism>
<dbReference type="InterPro" id="IPR008906">
    <property type="entry name" value="HATC_C_dom"/>
</dbReference>
<comment type="caution">
    <text evidence="2">The sequence shown here is derived from an EMBL/GenBank/DDBJ whole genome shotgun (WGS) entry which is preliminary data.</text>
</comment>
<feature type="domain" description="HAT C-terminal dimerisation" evidence="1">
    <location>
        <begin position="5"/>
        <end position="49"/>
    </location>
</feature>
<accession>A0AAE1NC87</accession>
<dbReference type="InterPro" id="IPR012337">
    <property type="entry name" value="RNaseH-like_sf"/>
</dbReference>
<keyword evidence="3" id="KW-1185">Reference proteome</keyword>
<gene>
    <name evidence="2" type="ORF">Pmani_039785</name>
</gene>
<dbReference type="Proteomes" id="UP001292094">
    <property type="component" value="Unassembled WGS sequence"/>
</dbReference>
<evidence type="ECO:0000259" key="1">
    <source>
        <dbReference type="Pfam" id="PF05699"/>
    </source>
</evidence>
<dbReference type="EMBL" id="JAWZYT010007066">
    <property type="protein sequence ID" value="KAK4287138.1"/>
    <property type="molecule type" value="Genomic_DNA"/>
</dbReference>
<evidence type="ECO:0000313" key="2">
    <source>
        <dbReference type="EMBL" id="KAK4287138.1"/>
    </source>
</evidence>
<name>A0AAE1NC87_9EUCA</name>
<dbReference type="Pfam" id="PF05699">
    <property type="entry name" value="Dimer_Tnp_hAT"/>
    <property type="match status" value="1"/>
</dbReference>
<reference evidence="2" key="1">
    <citation type="submission" date="2023-11" db="EMBL/GenBank/DDBJ databases">
        <title>Genome assemblies of two species of porcelain crab, Petrolisthes cinctipes and Petrolisthes manimaculis (Anomura: Porcellanidae).</title>
        <authorList>
            <person name="Angst P."/>
        </authorList>
    </citation>
    <scope>NUCLEOTIDE SEQUENCE</scope>
    <source>
        <strain evidence="2">PB745_02</strain>
        <tissue evidence="2">Gill</tissue>
    </source>
</reference>
<sequence length="80" mass="9025">MAYVNMKVHVENDDILSWWSGGSASGLSTLRLLARKILSVPATCVYAHELGTHARHARTHMALTHETHINDVLHMKYNMD</sequence>
<dbReference type="GO" id="GO:0046983">
    <property type="term" value="F:protein dimerization activity"/>
    <property type="evidence" value="ECO:0007669"/>
    <property type="project" value="InterPro"/>
</dbReference>
<protein>
    <recommendedName>
        <fullName evidence="1">HAT C-terminal dimerisation domain-containing protein</fullName>
    </recommendedName>
</protein>
<evidence type="ECO:0000313" key="3">
    <source>
        <dbReference type="Proteomes" id="UP001292094"/>
    </source>
</evidence>
<dbReference type="AlphaFoldDB" id="A0AAE1NC87"/>
<dbReference type="SUPFAM" id="SSF53098">
    <property type="entry name" value="Ribonuclease H-like"/>
    <property type="match status" value="1"/>
</dbReference>